<dbReference type="OrthoDB" id="9776599at2"/>
<dbReference type="PANTHER" id="PTHR38478:SF1">
    <property type="entry name" value="ZINC DEPENDENT METALLOPROTEASE DOMAIN LIPOPROTEIN"/>
    <property type="match status" value="1"/>
</dbReference>
<sequence length="783" mass="89503">MFRFKLSFLLLILALSFSASAQMNNAALAKKYQALINKAKVSDSGFISTHLSDSKLWLEIPDSIMGRDLLIGSRVEEISSTKSAVAGQMMHNPILVRFSQDDKNVYLHVINTEKVMNAEDPISISYDRNNVQTIYTAFKKEARNTKNSASVIDVTKFFAAQIPQISPFGGGSKGKLISEATKTTSARAYAGNVEIVTQMAFIGKRSQFMCSLHRSIVLLPKEPMRPRLASSQINYYEEVRKELSSDYMDVESYSYIRRWRLEPKKEDIQNHKNGKLVEPKKPIVFYVDNSIPEKWKPYIKAGIEDWQKAFEKIGFKNAILAKDYPVNDTSFHANDFTNNCFRYITTEKANAMGNHWIDPRSGEILQGDVLFYHNVISKLYQWRFSQTAANDPAIRGNMNDVSDEIMGELIRYAAAHEIGHCLGMKHNYRASYAFPVDSLRSASFTKKYGTAASIMDYARNNYIAQPKDKGVSLTPPLLGVYDYFAIKWAYQPIYNANTPEEEKATLNKWFEERSQDDMYLFGAKNGMGDGTLDPSALTESLGNDVIKASRYGAANTKQIMKNLIEWSAAEELGDKHLRWMYEGVIKQYNRYFKHAEARLGGVYEFDVTNRTHPEKYVAVSRDKQKEALDYIMDELLSQFEWMKSEDLEKRLGGLDREIITAQGKKINDLLNRAVLVRMYTCTTESKDPYTVGEYLADITDRLFNVSTKKQQTDWMRNMQVEYVKGLQKLLKDNADKGGHVFNNLIMADIKAELESIKNISIKRAEKGNENIKKHFTFLKYILN</sequence>
<dbReference type="InterPro" id="IPR034032">
    <property type="entry name" value="Zn_MMP-like_bac"/>
</dbReference>
<dbReference type="InterPro" id="IPR024079">
    <property type="entry name" value="MetalloPept_cat_dom_sf"/>
</dbReference>
<evidence type="ECO:0000313" key="6">
    <source>
        <dbReference type="Proteomes" id="UP000248079"/>
    </source>
</evidence>
<evidence type="ECO:0008006" key="7">
    <source>
        <dbReference type="Google" id="ProtNLM"/>
    </source>
</evidence>
<dbReference type="GO" id="GO:0008237">
    <property type="term" value="F:metallopeptidase activity"/>
    <property type="evidence" value="ECO:0007669"/>
    <property type="project" value="InterPro"/>
</dbReference>
<dbReference type="InterPro" id="IPR033413">
    <property type="entry name" value="DUF5117"/>
</dbReference>
<dbReference type="PANTHER" id="PTHR38478">
    <property type="entry name" value="PEPTIDASE M1A AND M12B"/>
    <property type="match status" value="1"/>
</dbReference>
<feature type="domain" description="DUF5118" evidence="4">
    <location>
        <begin position="30"/>
        <end position="76"/>
    </location>
</feature>
<feature type="domain" description="EcxA zinc-binding" evidence="2">
    <location>
        <begin position="400"/>
        <end position="707"/>
    </location>
</feature>
<keyword evidence="6" id="KW-1185">Reference proteome</keyword>
<keyword evidence="1" id="KW-0732">Signal</keyword>
<dbReference type="Gene3D" id="3.40.390.10">
    <property type="entry name" value="Collagenase (Catalytic Domain)"/>
    <property type="match status" value="1"/>
</dbReference>
<feature type="signal peptide" evidence="1">
    <location>
        <begin position="1"/>
        <end position="21"/>
    </location>
</feature>
<dbReference type="EMBL" id="QFLI01000001">
    <property type="protein sequence ID" value="PXY02777.1"/>
    <property type="molecule type" value="Genomic_DNA"/>
</dbReference>
<comment type="caution">
    <text evidence="5">The sequence shown here is derived from an EMBL/GenBank/DDBJ whole genome shotgun (WGS) entry which is preliminary data.</text>
</comment>
<evidence type="ECO:0000256" key="1">
    <source>
        <dbReference type="SAM" id="SignalP"/>
    </source>
</evidence>
<name>A0A2V4A4F8_9BACT</name>
<gene>
    <name evidence="5" type="ORF">DF185_01405</name>
</gene>
<dbReference type="Pfam" id="PF17148">
    <property type="entry name" value="DUF5117"/>
    <property type="match status" value="1"/>
</dbReference>
<reference evidence="5 6" key="1">
    <citation type="submission" date="2018-05" db="EMBL/GenBank/DDBJ databases">
        <title>Marinifilum breve JC075T sp. nov., a marine bacterium isolated from Yongle Blue Hole in the South China Sea.</title>
        <authorList>
            <person name="Fu T."/>
        </authorList>
    </citation>
    <scope>NUCLEOTIDE SEQUENCE [LARGE SCALE GENOMIC DNA]</scope>
    <source>
        <strain evidence="5 6">JC075</strain>
    </source>
</reference>
<dbReference type="InterPro" id="IPR033428">
    <property type="entry name" value="DUF5118"/>
</dbReference>
<evidence type="ECO:0000259" key="4">
    <source>
        <dbReference type="Pfam" id="PF17162"/>
    </source>
</evidence>
<dbReference type="RefSeq" id="WP_110358936.1">
    <property type="nucleotide sequence ID" value="NZ_QFLI01000001.1"/>
</dbReference>
<dbReference type="Proteomes" id="UP000248079">
    <property type="component" value="Unassembled WGS sequence"/>
</dbReference>
<dbReference type="Pfam" id="PF17162">
    <property type="entry name" value="DUF5118"/>
    <property type="match status" value="1"/>
</dbReference>
<accession>A0A2V4A4F8</accession>
<dbReference type="Pfam" id="PF16313">
    <property type="entry name" value="DUF4953"/>
    <property type="match status" value="1"/>
</dbReference>
<evidence type="ECO:0000259" key="2">
    <source>
        <dbReference type="Pfam" id="PF16313"/>
    </source>
</evidence>
<evidence type="ECO:0000259" key="3">
    <source>
        <dbReference type="Pfam" id="PF17148"/>
    </source>
</evidence>
<organism evidence="5 6">
    <name type="scientific">Marinifilum breve</name>
    <dbReference type="NCBI Taxonomy" id="2184082"/>
    <lineage>
        <taxon>Bacteria</taxon>
        <taxon>Pseudomonadati</taxon>
        <taxon>Bacteroidota</taxon>
        <taxon>Bacteroidia</taxon>
        <taxon>Marinilabiliales</taxon>
        <taxon>Marinifilaceae</taxon>
    </lineage>
</organism>
<evidence type="ECO:0000313" key="5">
    <source>
        <dbReference type="EMBL" id="PXY02777.1"/>
    </source>
</evidence>
<feature type="chain" id="PRO_5016139504" description="Zinc-dependent metalloprotease" evidence="1">
    <location>
        <begin position="22"/>
        <end position="783"/>
    </location>
</feature>
<dbReference type="AlphaFoldDB" id="A0A2V4A4F8"/>
<dbReference type="InterPro" id="IPR032534">
    <property type="entry name" value="EcxA_zinc-bd"/>
</dbReference>
<dbReference type="SUPFAM" id="SSF55486">
    <property type="entry name" value="Metalloproteases ('zincins'), catalytic domain"/>
    <property type="match status" value="1"/>
</dbReference>
<dbReference type="CDD" id="cd04276">
    <property type="entry name" value="ZnMc_MMP_like_2"/>
    <property type="match status" value="1"/>
</dbReference>
<protein>
    <recommendedName>
        <fullName evidence="7">Zinc-dependent metalloprotease</fullName>
    </recommendedName>
</protein>
<feature type="domain" description="DUF5117" evidence="3">
    <location>
        <begin position="87"/>
        <end position="264"/>
    </location>
</feature>
<proteinExistence type="predicted"/>